<dbReference type="AlphaFoldDB" id="A0A2I6S906"/>
<dbReference type="Proteomes" id="UP000242205">
    <property type="component" value="Chromosome"/>
</dbReference>
<protein>
    <recommendedName>
        <fullName evidence="4">Cell surface protein</fullName>
    </recommendedName>
</protein>
<name>A0A2I6S906_9RHOO</name>
<evidence type="ECO:0008006" key="4">
    <source>
        <dbReference type="Google" id="ProtNLM"/>
    </source>
</evidence>
<proteinExistence type="predicted"/>
<feature type="signal peptide" evidence="1">
    <location>
        <begin position="1"/>
        <end position="23"/>
    </location>
</feature>
<feature type="chain" id="PRO_5014468101" description="Cell surface protein" evidence="1">
    <location>
        <begin position="24"/>
        <end position="488"/>
    </location>
</feature>
<organism evidence="2 3">
    <name type="scientific">Pseudazoarcus pumilus</name>
    <dbReference type="NCBI Taxonomy" id="2067960"/>
    <lineage>
        <taxon>Bacteria</taxon>
        <taxon>Pseudomonadati</taxon>
        <taxon>Pseudomonadota</taxon>
        <taxon>Betaproteobacteria</taxon>
        <taxon>Rhodocyclales</taxon>
        <taxon>Zoogloeaceae</taxon>
        <taxon>Pseudazoarcus</taxon>
    </lineage>
</organism>
<dbReference type="KEGG" id="atw:C0099_12885"/>
<keyword evidence="3" id="KW-1185">Reference proteome</keyword>
<accession>A0A2I6S906</accession>
<dbReference type="EMBL" id="CP025682">
    <property type="protein sequence ID" value="AUN95749.1"/>
    <property type="molecule type" value="Genomic_DNA"/>
</dbReference>
<reference evidence="2 3" key="1">
    <citation type="submission" date="2018-01" db="EMBL/GenBank/DDBJ databases">
        <authorList>
            <person name="Fu G.-Y."/>
        </authorList>
    </citation>
    <scope>NUCLEOTIDE SEQUENCE [LARGE SCALE GENOMIC DNA]</scope>
    <source>
        <strain evidence="2 3">SY39</strain>
    </source>
</reference>
<evidence type="ECO:0000256" key="1">
    <source>
        <dbReference type="SAM" id="SignalP"/>
    </source>
</evidence>
<dbReference type="RefSeq" id="WP_102247794.1">
    <property type="nucleotide sequence ID" value="NZ_CP025682.1"/>
</dbReference>
<gene>
    <name evidence="2" type="ORF">C0099_12885</name>
</gene>
<sequence length="488" mass="52427">MKKNLLALSVAAALGTGASVAMAQSSIEQIGTGNALVVPYYTVQNGNATLINIVNTDTVNGKAVKVRFRGASRSDDVFDFQVFLSPYDMWTANVSVGPDGIARLTTTDTSCTLPADVNQSFVTVRLERHFDEDELAEQTREGYVEIINMGDVIDRDGVTTLSTSDARRQLFDTIKHSNGVPACSQSVLETIVSTTANAPSETGTDHRRLSNSATGGLMANATIINVEEASAWGVEAEVVNTNGPLLTRYWSQTDEAFSGTLGDGTGVNDVTLDAVFLRDIEDLAQYDLPDLSTPRGGWSPMAQVGYVNNNIIGESAWFANEYITDDSIFAETDWVMSMPTRRYQVEERFVNPTDVSQSSYSVLNGFSAVVKNNGCLDVDSFKFYDREERTTGTGVVISPGQVQRLELCGEVAVVSFNRGGVANPSGALGAEITLNDATLPYQDGWASISFDAALPIIPYAFIKANNGGSGATNMNFGGVWRHRVGGDT</sequence>
<keyword evidence="1" id="KW-0732">Signal</keyword>
<evidence type="ECO:0000313" key="2">
    <source>
        <dbReference type="EMBL" id="AUN95749.1"/>
    </source>
</evidence>
<dbReference type="OrthoDB" id="5763254at2"/>
<evidence type="ECO:0000313" key="3">
    <source>
        <dbReference type="Proteomes" id="UP000242205"/>
    </source>
</evidence>